<name>A0AA38GM95_TAXCH</name>
<organism evidence="2 3">
    <name type="scientific">Taxus chinensis</name>
    <name type="common">Chinese yew</name>
    <name type="synonym">Taxus wallichiana var. chinensis</name>
    <dbReference type="NCBI Taxonomy" id="29808"/>
    <lineage>
        <taxon>Eukaryota</taxon>
        <taxon>Viridiplantae</taxon>
        <taxon>Streptophyta</taxon>
        <taxon>Embryophyta</taxon>
        <taxon>Tracheophyta</taxon>
        <taxon>Spermatophyta</taxon>
        <taxon>Pinopsida</taxon>
        <taxon>Pinidae</taxon>
        <taxon>Conifers II</taxon>
        <taxon>Cupressales</taxon>
        <taxon>Taxaceae</taxon>
        <taxon>Taxus</taxon>
    </lineage>
</organism>
<feature type="non-terminal residue" evidence="2">
    <location>
        <position position="1"/>
    </location>
</feature>
<protein>
    <submittedName>
        <fullName evidence="2">Uncharacterized protein</fullName>
    </submittedName>
</protein>
<feature type="region of interest" description="Disordered" evidence="1">
    <location>
        <begin position="69"/>
        <end position="96"/>
    </location>
</feature>
<evidence type="ECO:0000256" key="1">
    <source>
        <dbReference type="SAM" id="MobiDB-lite"/>
    </source>
</evidence>
<proteinExistence type="predicted"/>
<reference evidence="2 3" key="1">
    <citation type="journal article" date="2021" name="Nat. Plants">
        <title>The Taxus genome provides insights into paclitaxel biosynthesis.</title>
        <authorList>
            <person name="Xiong X."/>
            <person name="Gou J."/>
            <person name="Liao Q."/>
            <person name="Li Y."/>
            <person name="Zhou Q."/>
            <person name="Bi G."/>
            <person name="Li C."/>
            <person name="Du R."/>
            <person name="Wang X."/>
            <person name="Sun T."/>
            <person name="Guo L."/>
            <person name="Liang H."/>
            <person name="Lu P."/>
            <person name="Wu Y."/>
            <person name="Zhang Z."/>
            <person name="Ro D.K."/>
            <person name="Shang Y."/>
            <person name="Huang S."/>
            <person name="Yan J."/>
        </authorList>
    </citation>
    <scope>NUCLEOTIDE SEQUENCE [LARGE SCALE GENOMIC DNA]</scope>
    <source>
        <strain evidence="2">Ta-2019</strain>
    </source>
</reference>
<dbReference type="Proteomes" id="UP000824469">
    <property type="component" value="Unassembled WGS sequence"/>
</dbReference>
<evidence type="ECO:0000313" key="2">
    <source>
        <dbReference type="EMBL" id="KAH9325752.1"/>
    </source>
</evidence>
<comment type="caution">
    <text evidence="2">The sequence shown here is derived from an EMBL/GenBank/DDBJ whole genome shotgun (WGS) entry which is preliminary data.</text>
</comment>
<dbReference type="EMBL" id="JAHRHJ020000002">
    <property type="protein sequence ID" value="KAH9325752.1"/>
    <property type="molecule type" value="Genomic_DNA"/>
</dbReference>
<keyword evidence="3" id="KW-1185">Reference proteome</keyword>
<accession>A0AA38GM95</accession>
<sequence length="96" mass="10527">LDCNNGNKHASRHTSWWKNADPSFLVVNSHSDSKFEDGSANEDLALMEQEAPPLSYNVYETYEVGTSPSSFGIQSDNNNTETGLPVHSTENVNPIA</sequence>
<gene>
    <name evidence="2" type="ORF">KI387_005930</name>
</gene>
<evidence type="ECO:0000313" key="3">
    <source>
        <dbReference type="Proteomes" id="UP000824469"/>
    </source>
</evidence>
<dbReference type="AlphaFoldDB" id="A0AA38GM95"/>
<feature type="non-terminal residue" evidence="2">
    <location>
        <position position="96"/>
    </location>
</feature>